<dbReference type="InterPro" id="IPR047111">
    <property type="entry name" value="YbaP-like"/>
</dbReference>
<accession>A0A1I4F692</accession>
<dbReference type="PANTHER" id="PTHR40590">
    <property type="entry name" value="CYTOPLASMIC PROTEIN-RELATED"/>
    <property type="match status" value="1"/>
</dbReference>
<feature type="signal peptide" evidence="1">
    <location>
        <begin position="1"/>
        <end position="19"/>
    </location>
</feature>
<dbReference type="InterPro" id="IPR002816">
    <property type="entry name" value="TraB/PrgY/GumN_fam"/>
</dbReference>
<dbReference type="CDD" id="cd14789">
    <property type="entry name" value="Tiki"/>
    <property type="match status" value="1"/>
</dbReference>
<dbReference type="AlphaFoldDB" id="A0A1I4F692"/>
<gene>
    <name evidence="2" type="ORF">SAMN04488036_105216</name>
</gene>
<dbReference type="Proteomes" id="UP000198851">
    <property type="component" value="Unassembled WGS sequence"/>
</dbReference>
<dbReference type="Pfam" id="PF01963">
    <property type="entry name" value="TraB_PrgY_gumN"/>
    <property type="match status" value="1"/>
</dbReference>
<dbReference type="STRING" id="1280847.SAMN04488036_105216"/>
<sequence length="335" mass="36842">MRSFLSALVFLLSSSVAQAACDGPNAFDLLPEQTQADLQAQAARAPFHQGLLWSVEKNGVTSTLVGTLHLSHPTHQRTLQTLAALPEQPQKVYLEFTAPAQKAFQQHLLDNPGVYLIESGDSLIDILGDTHWQAISAELKKRGIPPFMAARYQPWFLGLTLAMPPCAMAEIAAGKRGLDHLIEQEATQKQIPMASLDTTETLLSILAAPLEEQLEELRWSLELDLMDSGESQMPAMMALYEQEDIQLIWELGQHMTLAQAQDDATASDLATLLAEVEAELIEKRNRLWAEQVIPELAQTPSLIAVGALHLPGENGLLRMLQRAGFSITRLDRNGS</sequence>
<evidence type="ECO:0000313" key="3">
    <source>
        <dbReference type="Proteomes" id="UP000198851"/>
    </source>
</evidence>
<evidence type="ECO:0000256" key="1">
    <source>
        <dbReference type="SAM" id="SignalP"/>
    </source>
</evidence>
<proteinExistence type="predicted"/>
<dbReference type="EMBL" id="FOSZ01000005">
    <property type="protein sequence ID" value="SFL12973.1"/>
    <property type="molecule type" value="Genomic_DNA"/>
</dbReference>
<feature type="chain" id="PRO_5011796428" description="TraB family protein" evidence="1">
    <location>
        <begin position="20"/>
        <end position="335"/>
    </location>
</feature>
<keyword evidence="1" id="KW-0732">Signal</keyword>
<reference evidence="3" key="1">
    <citation type="submission" date="2016-10" db="EMBL/GenBank/DDBJ databases">
        <authorList>
            <person name="Varghese N."/>
            <person name="Submissions S."/>
        </authorList>
    </citation>
    <scope>NUCLEOTIDE SEQUENCE [LARGE SCALE GENOMIC DNA]</scope>
    <source>
        <strain evidence="3">DSM 28453</strain>
    </source>
</reference>
<name>A0A1I4F692_9RHOB</name>
<dbReference type="RefSeq" id="WP_170846748.1">
    <property type="nucleotide sequence ID" value="NZ_FOSZ01000005.1"/>
</dbReference>
<evidence type="ECO:0008006" key="4">
    <source>
        <dbReference type="Google" id="ProtNLM"/>
    </source>
</evidence>
<organism evidence="2 3">
    <name type="scientific">Shimia haliotis</name>
    <dbReference type="NCBI Taxonomy" id="1280847"/>
    <lineage>
        <taxon>Bacteria</taxon>
        <taxon>Pseudomonadati</taxon>
        <taxon>Pseudomonadota</taxon>
        <taxon>Alphaproteobacteria</taxon>
        <taxon>Rhodobacterales</taxon>
        <taxon>Roseobacteraceae</taxon>
    </lineage>
</organism>
<evidence type="ECO:0000313" key="2">
    <source>
        <dbReference type="EMBL" id="SFL12973.1"/>
    </source>
</evidence>
<protein>
    <recommendedName>
        <fullName evidence="4">TraB family protein</fullName>
    </recommendedName>
</protein>
<dbReference type="PANTHER" id="PTHR40590:SF1">
    <property type="entry name" value="CYTOPLASMIC PROTEIN"/>
    <property type="match status" value="1"/>
</dbReference>
<keyword evidence="3" id="KW-1185">Reference proteome</keyword>